<dbReference type="AlphaFoldDB" id="A0A8H7Y221"/>
<dbReference type="EMBL" id="JAFIQS010000002">
    <property type="protein sequence ID" value="KAG5172076.1"/>
    <property type="molecule type" value="Genomic_DNA"/>
</dbReference>
<reference evidence="2" key="1">
    <citation type="submission" date="2021-02" db="EMBL/GenBank/DDBJ databases">
        <title>Psilocybe cubensis genome.</title>
        <authorList>
            <person name="Mckernan K.J."/>
            <person name="Crawford S."/>
            <person name="Trippe A."/>
            <person name="Kane L.T."/>
            <person name="Mclaughlin S."/>
        </authorList>
    </citation>
    <scope>NUCLEOTIDE SEQUENCE [LARGE SCALE GENOMIC DNA]</scope>
    <source>
        <strain evidence="2">MGC-MH-2018</strain>
    </source>
</reference>
<organism evidence="2">
    <name type="scientific">Psilocybe cubensis</name>
    <name type="common">Psychedelic mushroom</name>
    <name type="synonym">Stropharia cubensis</name>
    <dbReference type="NCBI Taxonomy" id="181762"/>
    <lineage>
        <taxon>Eukaryota</taxon>
        <taxon>Fungi</taxon>
        <taxon>Dikarya</taxon>
        <taxon>Basidiomycota</taxon>
        <taxon>Agaricomycotina</taxon>
        <taxon>Agaricomycetes</taxon>
        <taxon>Agaricomycetidae</taxon>
        <taxon>Agaricales</taxon>
        <taxon>Agaricineae</taxon>
        <taxon>Strophariaceae</taxon>
        <taxon>Psilocybe</taxon>
    </lineage>
</organism>
<protein>
    <submittedName>
        <fullName evidence="2">Uncharacterized protein</fullName>
    </submittedName>
</protein>
<sequence length="171" mass="17983">MHVPQPLPHVPQPIAHVPQPLAHVALPALPALHFPCTSLASPARASPFSSSSTYARGAFLIVFWVFVSCVLGVLGVFVGLAISVYSWLVSGVVWISSSSVARWLSTVDLDSLAAALPDARVHAWATQALRHLNKGKGKDGAGNPNINVQTAVGVVLLSVAAAAVFWKIKPE</sequence>
<evidence type="ECO:0000256" key="1">
    <source>
        <dbReference type="SAM" id="Phobius"/>
    </source>
</evidence>
<evidence type="ECO:0000313" key="2">
    <source>
        <dbReference type="EMBL" id="KAG5172076.1"/>
    </source>
</evidence>
<name>A0A8H7Y221_PSICU</name>
<gene>
    <name evidence="2" type="ORF">JR316_001570</name>
</gene>
<feature type="transmembrane region" description="Helical" evidence="1">
    <location>
        <begin position="58"/>
        <end position="88"/>
    </location>
</feature>
<feature type="transmembrane region" description="Helical" evidence="1">
    <location>
        <begin position="146"/>
        <end position="166"/>
    </location>
</feature>
<accession>A0A8H7Y221</accession>
<proteinExistence type="predicted"/>
<keyword evidence="1" id="KW-0472">Membrane</keyword>
<keyword evidence="1" id="KW-0812">Transmembrane</keyword>
<keyword evidence="1" id="KW-1133">Transmembrane helix</keyword>
<comment type="caution">
    <text evidence="2">The sequence shown here is derived from an EMBL/GenBank/DDBJ whole genome shotgun (WGS) entry which is preliminary data.</text>
</comment>